<gene>
    <name evidence="1" type="ORF">DQP58_03720</name>
</gene>
<proteinExistence type="predicted"/>
<dbReference type="AlphaFoldDB" id="A0A329KWH5"/>
<organism evidence="1 2">
    <name type="scientific">Mycobacterium colombiense</name>
    <dbReference type="NCBI Taxonomy" id="339268"/>
    <lineage>
        <taxon>Bacteria</taxon>
        <taxon>Bacillati</taxon>
        <taxon>Actinomycetota</taxon>
        <taxon>Actinomycetes</taxon>
        <taxon>Mycobacteriales</taxon>
        <taxon>Mycobacteriaceae</taxon>
        <taxon>Mycobacterium</taxon>
        <taxon>Mycobacterium avium complex (MAC)</taxon>
    </lineage>
</organism>
<evidence type="ECO:0008006" key="3">
    <source>
        <dbReference type="Google" id="ProtNLM"/>
    </source>
</evidence>
<reference evidence="1 2" key="1">
    <citation type="submission" date="2018-06" db="EMBL/GenBank/DDBJ databases">
        <title>NTM in soil in Japan.</title>
        <authorList>
            <person name="Ohya K."/>
        </authorList>
    </citation>
    <scope>NUCLEOTIDE SEQUENCE [LARGE SCALE GENOMIC DNA]</scope>
    <source>
        <strain evidence="1 2">GF76</strain>
    </source>
</reference>
<name>A0A329KWH5_9MYCO</name>
<dbReference type="EMBL" id="QMEU01000005">
    <property type="protein sequence ID" value="RAU99419.1"/>
    <property type="molecule type" value="Genomic_DNA"/>
</dbReference>
<evidence type="ECO:0000313" key="1">
    <source>
        <dbReference type="EMBL" id="RAU99419.1"/>
    </source>
</evidence>
<sequence length="62" mass="6859">MSDPLFAGFSDAGWDHAPWDVEPTFSAEEMQTLLNPELSVAEAADRVGCVEHDVRRLRRAAS</sequence>
<accession>A0A329KWH5</accession>
<dbReference type="RefSeq" id="WP_112707183.1">
    <property type="nucleotide sequence ID" value="NZ_QMEU01000005.1"/>
</dbReference>
<protein>
    <recommendedName>
        <fullName evidence="3">Helix-turn-helix domain-containing protein</fullName>
    </recommendedName>
</protein>
<dbReference type="Proteomes" id="UP000250347">
    <property type="component" value="Unassembled WGS sequence"/>
</dbReference>
<evidence type="ECO:0000313" key="2">
    <source>
        <dbReference type="Proteomes" id="UP000250347"/>
    </source>
</evidence>
<comment type="caution">
    <text evidence="1">The sequence shown here is derived from an EMBL/GenBank/DDBJ whole genome shotgun (WGS) entry which is preliminary data.</text>
</comment>